<protein>
    <recommendedName>
        <fullName evidence="3">SWIM-type domain-containing protein</fullName>
    </recommendedName>
</protein>
<reference evidence="5" key="1">
    <citation type="journal article" date="2017" name="Nat. Microbiol.">
        <title>Global analysis of biosynthetic gene clusters reveals vast potential of secondary metabolite production in Penicillium species.</title>
        <authorList>
            <person name="Nielsen J.C."/>
            <person name="Grijseels S."/>
            <person name="Prigent S."/>
            <person name="Ji B."/>
            <person name="Dainat J."/>
            <person name="Nielsen K.F."/>
            <person name="Frisvad J.C."/>
            <person name="Workman M."/>
            <person name="Nielsen J."/>
        </authorList>
    </citation>
    <scope>NUCLEOTIDE SEQUENCE [LARGE SCALE GENOMIC DNA]</scope>
    <source>
        <strain evidence="5">IBT 31811</strain>
    </source>
</reference>
<evidence type="ECO:0000313" key="4">
    <source>
        <dbReference type="EMBL" id="OQD86666.1"/>
    </source>
</evidence>
<dbReference type="InterPro" id="IPR007527">
    <property type="entry name" value="Znf_SWIM"/>
</dbReference>
<evidence type="ECO:0000259" key="3">
    <source>
        <dbReference type="PROSITE" id="PS50966"/>
    </source>
</evidence>
<gene>
    <name evidence="4" type="ORF">PENANT_c007G09348</name>
</gene>
<dbReference type="PROSITE" id="PS50966">
    <property type="entry name" value="ZF_SWIM"/>
    <property type="match status" value="1"/>
</dbReference>
<dbReference type="Proteomes" id="UP000191672">
    <property type="component" value="Unassembled WGS sequence"/>
</dbReference>
<sequence length="494" mass="54456">MSAPTRQFHKLCIGQNMPDTAQVRSRAGPPDPSDDSDQSSEASSEESSGEEGEDEEEEDESSAEDVSDSTHETVRAPSGITYDLSELESESQARALVGLTSQFEVNCRVTPTGHDLQLLDRSQVHVGSEATTCTCSVFKDHPEEPCQHIFWLLDQLHGSFLKKPESTEVALGPDGRPHNPNLPPIEGMLKGNLEAVAKHLKWQYLRDEGDSTGRGMTRTEKVRDILSAFSKKTLPEDFRPDLTETTEQARTSEACVVQGDFEATMFRLGVHDDGVFNSLCKAMPVEACAAIYFDKAKDHSRRLLDDFDRYCQTGELPTEPVSPSLGLYEPHEIVSQLQRLVSRILTNMSARASQSSATAVEALVLILDQVASRNYDPLLASRIGRSTFNGEDEDQRNLFHLFIGSDELESDPDARHFVLSALDELPPSDLHPVAGPLRGILNKIGPERRAPKLFRLHLESLVRIAESYVPDTTSGGQKRPAGNGNSGGYSKRTR</sequence>
<feature type="region of interest" description="Disordered" evidence="2">
    <location>
        <begin position="1"/>
        <end position="81"/>
    </location>
</feature>
<keyword evidence="1" id="KW-0479">Metal-binding</keyword>
<dbReference type="AlphaFoldDB" id="A0A1V6QCS5"/>
<evidence type="ECO:0000256" key="1">
    <source>
        <dbReference type="PROSITE-ProRule" id="PRU00325"/>
    </source>
</evidence>
<evidence type="ECO:0000313" key="5">
    <source>
        <dbReference type="Proteomes" id="UP000191672"/>
    </source>
</evidence>
<dbReference type="OrthoDB" id="5387895at2759"/>
<keyword evidence="1" id="KW-0862">Zinc</keyword>
<feature type="region of interest" description="Disordered" evidence="2">
    <location>
        <begin position="470"/>
        <end position="494"/>
    </location>
</feature>
<organism evidence="4 5">
    <name type="scientific">Penicillium antarcticum</name>
    <dbReference type="NCBI Taxonomy" id="416450"/>
    <lineage>
        <taxon>Eukaryota</taxon>
        <taxon>Fungi</taxon>
        <taxon>Dikarya</taxon>
        <taxon>Ascomycota</taxon>
        <taxon>Pezizomycotina</taxon>
        <taxon>Eurotiomycetes</taxon>
        <taxon>Eurotiomycetidae</taxon>
        <taxon>Eurotiales</taxon>
        <taxon>Aspergillaceae</taxon>
        <taxon>Penicillium</taxon>
    </lineage>
</organism>
<keyword evidence="1" id="KW-0863">Zinc-finger</keyword>
<feature type="domain" description="SWIM-type" evidence="3">
    <location>
        <begin position="122"/>
        <end position="157"/>
    </location>
</feature>
<feature type="compositionally biased region" description="Acidic residues" evidence="2">
    <location>
        <begin position="32"/>
        <end position="67"/>
    </location>
</feature>
<evidence type="ECO:0000256" key="2">
    <source>
        <dbReference type="SAM" id="MobiDB-lite"/>
    </source>
</evidence>
<proteinExistence type="predicted"/>
<comment type="caution">
    <text evidence="4">The sequence shown here is derived from an EMBL/GenBank/DDBJ whole genome shotgun (WGS) entry which is preliminary data.</text>
</comment>
<name>A0A1V6QCS5_9EURO</name>
<keyword evidence="5" id="KW-1185">Reference proteome</keyword>
<dbReference type="EMBL" id="MDYN01000007">
    <property type="protein sequence ID" value="OQD86666.1"/>
    <property type="molecule type" value="Genomic_DNA"/>
</dbReference>
<accession>A0A1V6QCS5</accession>
<dbReference type="GO" id="GO:0008270">
    <property type="term" value="F:zinc ion binding"/>
    <property type="evidence" value="ECO:0007669"/>
    <property type="project" value="UniProtKB-KW"/>
</dbReference>